<keyword evidence="3" id="KW-1185">Reference proteome</keyword>
<dbReference type="Proteomes" id="UP001156691">
    <property type="component" value="Unassembled WGS sequence"/>
</dbReference>
<comment type="caution">
    <text evidence="2">The sequence shown here is derived from an EMBL/GenBank/DDBJ whole genome shotgun (WGS) entry which is preliminary data.</text>
</comment>
<sequence>MRQSCAAVILAALSFPCAAEELTPQAIRAMIADVGADAAVQWLDEGNSPGNAWAQLTDKIESGEAAWLDLVPLLKPGTDAGTAEDLEIALSRALRANPQGVLALVAAGHYAPVEICTGNEIENPPLEAVAGIDAALKTVAALLDPALREGRNACLAELGKARIAILVGAANPLD</sequence>
<evidence type="ECO:0000313" key="3">
    <source>
        <dbReference type="Proteomes" id="UP001156691"/>
    </source>
</evidence>
<dbReference type="EMBL" id="BSNS01000007">
    <property type="protein sequence ID" value="GLQ54553.1"/>
    <property type="molecule type" value="Genomic_DNA"/>
</dbReference>
<keyword evidence="1" id="KW-0732">Signal</keyword>
<feature type="signal peptide" evidence="1">
    <location>
        <begin position="1"/>
        <end position="19"/>
    </location>
</feature>
<evidence type="ECO:0000313" key="2">
    <source>
        <dbReference type="EMBL" id="GLQ54553.1"/>
    </source>
</evidence>
<name>A0ABQ5W3B7_9HYPH</name>
<accession>A0ABQ5W3B7</accession>
<proteinExistence type="predicted"/>
<gene>
    <name evidence="2" type="ORF">GCM10010862_18120</name>
</gene>
<dbReference type="RefSeq" id="WP_284339983.1">
    <property type="nucleotide sequence ID" value="NZ_BSNS01000007.1"/>
</dbReference>
<protein>
    <submittedName>
        <fullName evidence="2">Uncharacterized protein</fullName>
    </submittedName>
</protein>
<organism evidence="2 3">
    <name type="scientific">Devosia nitrariae</name>
    <dbReference type="NCBI Taxonomy" id="2071872"/>
    <lineage>
        <taxon>Bacteria</taxon>
        <taxon>Pseudomonadati</taxon>
        <taxon>Pseudomonadota</taxon>
        <taxon>Alphaproteobacteria</taxon>
        <taxon>Hyphomicrobiales</taxon>
        <taxon>Devosiaceae</taxon>
        <taxon>Devosia</taxon>
    </lineage>
</organism>
<reference evidence="3" key="1">
    <citation type="journal article" date="2019" name="Int. J. Syst. Evol. Microbiol.">
        <title>The Global Catalogue of Microorganisms (GCM) 10K type strain sequencing project: providing services to taxonomists for standard genome sequencing and annotation.</title>
        <authorList>
            <consortium name="The Broad Institute Genomics Platform"/>
            <consortium name="The Broad Institute Genome Sequencing Center for Infectious Disease"/>
            <person name="Wu L."/>
            <person name="Ma J."/>
        </authorList>
    </citation>
    <scope>NUCLEOTIDE SEQUENCE [LARGE SCALE GENOMIC DNA]</scope>
    <source>
        <strain evidence="3">NBRC 112416</strain>
    </source>
</reference>
<evidence type="ECO:0000256" key="1">
    <source>
        <dbReference type="SAM" id="SignalP"/>
    </source>
</evidence>
<feature type="chain" id="PRO_5045520019" evidence="1">
    <location>
        <begin position="20"/>
        <end position="174"/>
    </location>
</feature>